<gene>
    <name evidence="1" type="ORF">UFOVP706_57</name>
</gene>
<sequence length="81" mass="8590">MTLRLVSSNDAPSRPCEVRDLLNSLLRTSLPPDPLAACLTITDVHGTTHTFFSLNAFDDAATLIRGINSAATCLATSVTES</sequence>
<protein>
    <submittedName>
        <fullName evidence="1">Uncharacterized protein</fullName>
    </submittedName>
</protein>
<reference evidence="1" key="1">
    <citation type="submission" date="2020-04" db="EMBL/GenBank/DDBJ databases">
        <authorList>
            <person name="Chiriac C."/>
            <person name="Salcher M."/>
            <person name="Ghai R."/>
            <person name="Kavagutti S V."/>
        </authorList>
    </citation>
    <scope>NUCLEOTIDE SEQUENCE</scope>
</reference>
<dbReference type="EMBL" id="LR796682">
    <property type="protein sequence ID" value="CAB4159107.1"/>
    <property type="molecule type" value="Genomic_DNA"/>
</dbReference>
<name>A0A6J5NJW5_9CAUD</name>
<accession>A0A6J5NJW5</accession>
<proteinExistence type="predicted"/>
<organism evidence="1">
    <name type="scientific">uncultured Caudovirales phage</name>
    <dbReference type="NCBI Taxonomy" id="2100421"/>
    <lineage>
        <taxon>Viruses</taxon>
        <taxon>Duplodnaviria</taxon>
        <taxon>Heunggongvirae</taxon>
        <taxon>Uroviricota</taxon>
        <taxon>Caudoviricetes</taxon>
        <taxon>Peduoviridae</taxon>
        <taxon>Maltschvirus</taxon>
        <taxon>Maltschvirus maltsch</taxon>
    </lineage>
</organism>
<evidence type="ECO:0000313" key="1">
    <source>
        <dbReference type="EMBL" id="CAB4159107.1"/>
    </source>
</evidence>